<dbReference type="GO" id="GO:0005886">
    <property type="term" value="C:plasma membrane"/>
    <property type="evidence" value="ECO:0007669"/>
    <property type="project" value="UniProtKB-ARBA"/>
</dbReference>
<dbReference type="Pfam" id="PF02361">
    <property type="entry name" value="CbiQ"/>
    <property type="match status" value="1"/>
</dbReference>
<evidence type="ECO:0000256" key="3">
    <source>
        <dbReference type="ARBA" id="ARBA00022692"/>
    </source>
</evidence>
<dbReference type="RefSeq" id="WP_165033823.1">
    <property type="nucleotide sequence ID" value="NZ_JAAKZF010000101.1"/>
</dbReference>
<evidence type="ECO:0000313" key="7">
    <source>
        <dbReference type="EMBL" id="NGO55470.1"/>
    </source>
</evidence>
<keyword evidence="3 6" id="KW-0812">Transmembrane</keyword>
<evidence type="ECO:0000256" key="5">
    <source>
        <dbReference type="ARBA" id="ARBA00023136"/>
    </source>
</evidence>
<feature type="transmembrane region" description="Helical" evidence="6">
    <location>
        <begin position="225"/>
        <end position="242"/>
    </location>
</feature>
<comment type="caution">
    <text evidence="7">The sequence shown here is derived from an EMBL/GenBank/DDBJ whole genome shotgun (WGS) entry which is preliminary data.</text>
</comment>
<sequence>MLSALHPLGKLVVCMIWIAAAVLIFDARFQIATIVIAALALIVLDRTSPVLVLALMIPFALFGFGFLTTSVLFRQESNFALRMAGESLLASPAFSAGITLFLRAIACGMVSALFALTTDPGAFVRTLMVHWRLSPQIGYSLFSAMQLVPDLAAEAQQIRLARAMKRGRPPRRFPGPFEMFRLVIPLLAFAIRRAGRAAIAMEARGLTPGAPRTVIAAPRFRRRDLAFIAIALTALVLCISWARSRG</sequence>
<evidence type="ECO:0000256" key="1">
    <source>
        <dbReference type="ARBA" id="ARBA00004141"/>
    </source>
</evidence>
<evidence type="ECO:0000256" key="6">
    <source>
        <dbReference type="SAM" id="Phobius"/>
    </source>
</evidence>
<gene>
    <name evidence="7" type="ORF">G6N73_31260</name>
</gene>
<comment type="similarity">
    <text evidence="2">Belongs to the CbiQ family.</text>
</comment>
<keyword evidence="5 6" id="KW-0472">Membrane</keyword>
<protein>
    <submittedName>
        <fullName evidence="7">Energy-coupling factor transporter transmembrane protein EcfT</fullName>
    </submittedName>
</protein>
<reference evidence="7 8" key="1">
    <citation type="submission" date="2020-02" db="EMBL/GenBank/DDBJ databases">
        <title>Genome sequence of strain CCNWXJ40-4.</title>
        <authorList>
            <person name="Gao J."/>
            <person name="Sun J."/>
        </authorList>
    </citation>
    <scope>NUCLEOTIDE SEQUENCE [LARGE SCALE GENOMIC DNA]</scope>
    <source>
        <strain evidence="7 8">CCNWXJ 40-4</strain>
    </source>
</reference>
<dbReference type="EMBL" id="JAAKZF010000101">
    <property type="protein sequence ID" value="NGO55470.1"/>
    <property type="molecule type" value="Genomic_DNA"/>
</dbReference>
<comment type="subcellular location">
    <subcellularLocation>
        <location evidence="1">Membrane</location>
        <topology evidence="1">Multi-pass membrane protein</topology>
    </subcellularLocation>
</comment>
<feature type="transmembrane region" description="Helical" evidence="6">
    <location>
        <begin position="12"/>
        <end position="44"/>
    </location>
</feature>
<organism evidence="7 8">
    <name type="scientific">Allomesorhizobium camelthorni</name>
    <dbReference type="NCBI Taxonomy" id="475069"/>
    <lineage>
        <taxon>Bacteria</taxon>
        <taxon>Pseudomonadati</taxon>
        <taxon>Pseudomonadota</taxon>
        <taxon>Alphaproteobacteria</taxon>
        <taxon>Hyphomicrobiales</taxon>
        <taxon>Phyllobacteriaceae</taxon>
        <taxon>Allomesorhizobium</taxon>
    </lineage>
</organism>
<dbReference type="InterPro" id="IPR003339">
    <property type="entry name" value="ABC/ECF_trnsptr_transmembrane"/>
</dbReference>
<accession>A0A6G4WMZ3</accession>
<feature type="transmembrane region" description="Helical" evidence="6">
    <location>
        <begin position="94"/>
        <end position="116"/>
    </location>
</feature>
<evidence type="ECO:0000256" key="4">
    <source>
        <dbReference type="ARBA" id="ARBA00022989"/>
    </source>
</evidence>
<dbReference type="Proteomes" id="UP001642900">
    <property type="component" value="Unassembled WGS sequence"/>
</dbReference>
<name>A0A6G4WMZ3_9HYPH</name>
<dbReference type="CDD" id="cd16914">
    <property type="entry name" value="EcfT"/>
    <property type="match status" value="1"/>
</dbReference>
<keyword evidence="4 6" id="KW-1133">Transmembrane helix</keyword>
<keyword evidence="8" id="KW-1185">Reference proteome</keyword>
<evidence type="ECO:0000313" key="8">
    <source>
        <dbReference type="Proteomes" id="UP001642900"/>
    </source>
</evidence>
<evidence type="ECO:0000256" key="2">
    <source>
        <dbReference type="ARBA" id="ARBA00008564"/>
    </source>
</evidence>
<feature type="transmembrane region" description="Helical" evidence="6">
    <location>
        <begin position="50"/>
        <end position="73"/>
    </location>
</feature>
<dbReference type="AlphaFoldDB" id="A0A6G4WMZ3"/>
<proteinExistence type="inferred from homology"/>